<evidence type="ECO:0000313" key="2">
    <source>
        <dbReference type="Proteomes" id="UP000245383"/>
    </source>
</evidence>
<dbReference type="Proteomes" id="UP000245383">
    <property type="component" value="Unassembled WGS sequence"/>
</dbReference>
<name>A0A2T9YLN2_9FUNG</name>
<evidence type="ECO:0000313" key="1">
    <source>
        <dbReference type="EMBL" id="PVU93241.1"/>
    </source>
</evidence>
<dbReference type="AlphaFoldDB" id="A0A2T9YLN2"/>
<reference evidence="1 2" key="1">
    <citation type="journal article" date="2018" name="MBio">
        <title>Comparative Genomics Reveals the Core Gene Toolbox for the Fungus-Insect Symbiosis.</title>
        <authorList>
            <person name="Wang Y."/>
            <person name="Stata M."/>
            <person name="Wang W."/>
            <person name="Stajich J.E."/>
            <person name="White M.M."/>
            <person name="Moncalvo J.M."/>
        </authorList>
    </citation>
    <scope>NUCLEOTIDE SEQUENCE [LARGE SCALE GENOMIC DNA]</scope>
    <source>
        <strain evidence="1 2">SWE-8-4</strain>
    </source>
</reference>
<dbReference type="EMBL" id="MBFR01000134">
    <property type="protein sequence ID" value="PVU93241.1"/>
    <property type="molecule type" value="Genomic_DNA"/>
</dbReference>
<gene>
    <name evidence="1" type="ORF">BB561_003384</name>
</gene>
<proteinExistence type="predicted"/>
<protein>
    <submittedName>
        <fullName evidence="1">Uncharacterized protein</fullName>
    </submittedName>
</protein>
<dbReference type="STRING" id="133385.A0A2T9YLN2"/>
<accession>A0A2T9YLN2</accession>
<sequence length="446" mass="50243">MKKQETQSLVSIKSFLRTTKNPDQQKSTGLKRKQVDTDILSTPPTAIRRIKVDSKSVIAKQLFNSPRTRSAARKAAVPADTFKKDSIKLNETKIKAQSTLLFFAKKNPSEIQAHIDTRAEIHTEANNIINVQKQSKDRNSQQAVQIYPLIENTSNTAFIGAISDKNQNEYLNTLQTEEKSKAKLLCDLSSVTTLLKDQIKPDSNSTTTDLTPDKNNKLIERASSLLSRIRKSFEKDTQLCNEKSKDLNFKLDSSKNEAIDYTKSTTFQYDKQKSKLDVDSISVTNTVKSRNFLDEKQKVTHVTKKAFNQSDETGITLQDKISKNIEIKEQNEQIKLKKLGISIETSNLFQGATNSASLVQNNGILTKSDALTESVVFDKGDKSSITVPKFIAVKVWQHKIKLTDNLRILETLFQAVEHILVFSLASNGIFNAFHRIKKWVENSSSQ</sequence>
<organism evidence="1 2">
    <name type="scientific">Smittium simulii</name>
    <dbReference type="NCBI Taxonomy" id="133385"/>
    <lineage>
        <taxon>Eukaryota</taxon>
        <taxon>Fungi</taxon>
        <taxon>Fungi incertae sedis</taxon>
        <taxon>Zoopagomycota</taxon>
        <taxon>Kickxellomycotina</taxon>
        <taxon>Harpellomycetes</taxon>
        <taxon>Harpellales</taxon>
        <taxon>Legeriomycetaceae</taxon>
        <taxon>Smittium</taxon>
    </lineage>
</organism>
<keyword evidence="2" id="KW-1185">Reference proteome</keyword>
<comment type="caution">
    <text evidence="1">The sequence shown here is derived from an EMBL/GenBank/DDBJ whole genome shotgun (WGS) entry which is preliminary data.</text>
</comment>